<evidence type="ECO:0000256" key="8">
    <source>
        <dbReference type="SAM" id="MobiDB-lite"/>
    </source>
</evidence>
<dbReference type="GO" id="GO:0000329">
    <property type="term" value="C:fungal-type vacuole membrane"/>
    <property type="evidence" value="ECO:0007669"/>
    <property type="project" value="TreeGrafter"/>
</dbReference>
<evidence type="ECO:0000256" key="2">
    <source>
        <dbReference type="ARBA" id="ARBA00008170"/>
    </source>
</evidence>
<dbReference type="InterPro" id="IPR004713">
    <property type="entry name" value="CaH_exchang"/>
</dbReference>
<evidence type="ECO:0000256" key="1">
    <source>
        <dbReference type="ARBA" id="ARBA00004127"/>
    </source>
</evidence>
<feature type="transmembrane region" description="Helical" evidence="9">
    <location>
        <begin position="588"/>
        <end position="610"/>
    </location>
</feature>
<dbReference type="GO" id="GO:0006874">
    <property type="term" value="P:intracellular calcium ion homeostasis"/>
    <property type="evidence" value="ECO:0007669"/>
    <property type="project" value="TreeGrafter"/>
</dbReference>
<sequence length="645" mass="70281">MDDNGYRVPRTDGCSSNNGWGPSDRHDDDVFGGSTTRAVLGASNDLHYSTFVTDQKKRADSSLNKFWKGINRLYFKPISMIRNKKLAKIQYEPAPAVHTLENFDEFEPVPNITWYRETVNTSCGMLASSRLNLLLVFVPIGLACYFVETTPLASFIVNGIAIVPLSSLLTDATERIAAHSGDSLGALLNITLGNIVELILFVALADNQFRVVQASLLGSVLVNLMLILGSALLAASASKSLTLYNTTEAQLLACLLFVSVFTFIMPSAFDRAFGNNAETARVVLKMTRLSSLLILCIYVVYFIYEIRHNKAPSEDEYTRAQSDVERNQHSEPRRGLGAGYRTNSIVLPPRTIRFADEDSADLAEESATQQADRFELGSATTKADDEGTDDEEQDSSVGHGRGRRLSSGSETSRSTSGYHQASMQPRAHSRSISLTSSIRPLSRDSSISGERTFARSGLASLHLIRNNRLQHDYDHDQPPRRISSRVELLISLFVLVIASVLMSMNADLLVSTIDEVTQQIGLSKAFIGLIILPIVGNISEYVTVVAVAVNDKLDLAIAVAVGSSIQIALCVAPLVVIAGWALKVDFALTFNVFEMVILFGTVLLVNLLVLNNTSSVLETSGLKGALMCVCYCIIGLGAFFAPEET</sequence>
<dbReference type="PANTHER" id="PTHR31503">
    <property type="entry name" value="VACUOLAR CALCIUM ION TRANSPORTER"/>
    <property type="match status" value="1"/>
</dbReference>
<gene>
    <name evidence="11" type="ORF">QQS21_007926</name>
</gene>
<evidence type="ECO:0000256" key="5">
    <source>
        <dbReference type="ARBA" id="ARBA00022989"/>
    </source>
</evidence>
<keyword evidence="12" id="KW-1185">Reference proteome</keyword>
<feature type="region of interest" description="Disordered" evidence="8">
    <location>
        <begin position="314"/>
        <end position="341"/>
    </location>
</feature>
<dbReference type="PANTHER" id="PTHR31503:SF22">
    <property type="entry name" value="VACUOLAR CALCIUM ION TRANSPORTER"/>
    <property type="match status" value="1"/>
</dbReference>
<dbReference type="InterPro" id="IPR004837">
    <property type="entry name" value="NaCa_Exmemb"/>
</dbReference>
<comment type="caution">
    <text evidence="11">The sequence shown here is derived from an EMBL/GenBank/DDBJ whole genome shotgun (WGS) entry which is preliminary data.</text>
</comment>
<proteinExistence type="inferred from homology"/>
<feature type="transmembrane region" description="Helical" evidence="9">
    <location>
        <begin position="249"/>
        <end position="269"/>
    </location>
</feature>
<feature type="transmembrane region" description="Helical" evidence="9">
    <location>
        <begin position="488"/>
        <end position="506"/>
    </location>
</feature>
<feature type="transmembrane region" description="Helical" evidence="9">
    <location>
        <begin position="216"/>
        <end position="237"/>
    </location>
</feature>
<evidence type="ECO:0000256" key="7">
    <source>
        <dbReference type="ARBA" id="ARBA00023136"/>
    </source>
</evidence>
<organism evidence="11 12">
    <name type="scientific">Conoideocrella luteorostrata</name>
    <dbReference type="NCBI Taxonomy" id="1105319"/>
    <lineage>
        <taxon>Eukaryota</taxon>
        <taxon>Fungi</taxon>
        <taxon>Dikarya</taxon>
        <taxon>Ascomycota</taxon>
        <taxon>Pezizomycotina</taxon>
        <taxon>Sordariomycetes</taxon>
        <taxon>Hypocreomycetidae</taxon>
        <taxon>Hypocreales</taxon>
        <taxon>Clavicipitaceae</taxon>
        <taxon>Conoideocrella</taxon>
    </lineage>
</organism>
<evidence type="ECO:0000256" key="9">
    <source>
        <dbReference type="SAM" id="Phobius"/>
    </source>
</evidence>
<feature type="transmembrane region" description="Helical" evidence="9">
    <location>
        <begin position="289"/>
        <end position="306"/>
    </location>
</feature>
<accession>A0AAJ0CP71</accession>
<dbReference type="InterPro" id="IPR044880">
    <property type="entry name" value="NCX_ion-bd_dom_sf"/>
</dbReference>
<feature type="compositionally biased region" description="Basic and acidic residues" evidence="8">
    <location>
        <begin position="314"/>
        <end position="334"/>
    </location>
</feature>
<evidence type="ECO:0000256" key="6">
    <source>
        <dbReference type="ARBA" id="ARBA00023065"/>
    </source>
</evidence>
<dbReference type="GO" id="GO:0012505">
    <property type="term" value="C:endomembrane system"/>
    <property type="evidence" value="ECO:0007669"/>
    <property type="project" value="UniProtKB-SubCell"/>
</dbReference>
<feature type="transmembrane region" description="Helical" evidence="9">
    <location>
        <begin position="154"/>
        <end position="172"/>
    </location>
</feature>
<feature type="transmembrane region" description="Helical" evidence="9">
    <location>
        <begin position="184"/>
        <end position="204"/>
    </location>
</feature>
<evidence type="ECO:0000259" key="10">
    <source>
        <dbReference type="Pfam" id="PF01699"/>
    </source>
</evidence>
<feature type="domain" description="Sodium/calcium exchanger membrane region" evidence="10">
    <location>
        <begin position="152"/>
        <end position="304"/>
    </location>
</feature>
<dbReference type="Proteomes" id="UP001251528">
    <property type="component" value="Unassembled WGS sequence"/>
</dbReference>
<dbReference type="Pfam" id="PF01699">
    <property type="entry name" value="Na_Ca_ex"/>
    <property type="match status" value="2"/>
</dbReference>
<comment type="subcellular location">
    <subcellularLocation>
        <location evidence="1">Endomembrane system</location>
        <topology evidence="1">Multi-pass membrane protein</topology>
    </subcellularLocation>
</comment>
<keyword evidence="4 9" id="KW-0812">Transmembrane</keyword>
<evidence type="ECO:0000256" key="4">
    <source>
        <dbReference type="ARBA" id="ARBA00022692"/>
    </source>
</evidence>
<name>A0AAJ0CP71_9HYPO</name>
<protein>
    <recommendedName>
        <fullName evidence="10">Sodium/calcium exchanger membrane region domain-containing protein</fullName>
    </recommendedName>
</protein>
<keyword evidence="5 9" id="KW-1133">Transmembrane helix</keyword>
<feature type="region of interest" description="Disordered" evidence="8">
    <location>
        <begin position="1"/>
        <end position="27"/>
    </location>
</feature>
<evidence type="ECO:0000313" key="11">
    <source>
        <dbReference type="EMBL" id="KAK2594366.1"/>
    </source>
</evidence>
<feature type="transmembrane region" description="Helical" evidence="9">
    <location>
        <begin position="526"/>
        <end position="549"/>
    </location>
</feature>
<dbReference type="Gene3D" id="1.20.1420.30">
    <property type="entry name" value="NCX, central ion-binding region"/>
    <property type="match status" value="2"/>
</dbReference>
<comment type="similarity">
    <text evidence="2">Belongs to the Ca(2+):cation antiporter (CaCA) (TC 2.A.19) family.</text>
</comment>
<feature type="transmembrane region" description="Helical" evidence="9">
    <location>
        <begin position="622"/>
        <end position="641"/>
    </location>
</feature>
<keyword evidence="3" id="KW-0813">Transport</keyword>
<reference evidence="11" key="1">
    <citation type="submission" date="2023-06" db="EMBL/GenBank/DDBJ databases">
        <title>Conoideocrella luteorostrata (Hypocreales: Clavicipitaceae), a potential biocontrol fungus for elongate hemlock scale in United States Christmas tree production areas.</title>
        <authorList>
            <person name="Barrett H."/>
            <person name="Lovett B."/>
            <person name="Macias A.M."/>
            <person name="Stajich J.E."/>
            <person name="Kasson M.T."/>
        </authorList>
    </citation>
    <scope>NUCLEOTIDE SEQUENCE</scope>
    <source>
        <strain evidence="11">ARSEF 14590</strain>
    </source>
</reference>
<feature type="transmembrane region" description="Helical" evidence="9">
    <location>
        <begin position="131"/>
        <end position="148"/>
    </location>
</feature>
<dbReference type="GO" id="GO:0015369">
    <property type="term" value="F:calcium:proton antiporter activity"/>
    <property type="evidence" value="ECO:0007669"/>
    <property type="project" value="TreeGrafter"/>
</dbReference>
<feature type="region of interest" description="Disordered" evidence="8">
    <location>
        <begin position="359"/>
        <end position="446"/>
    </location>
</feature>
<feature type="compositionally biased region" description="Polar residues" evidence="8">
    <location>
        <begin position="430"/>
        <end position="446"/>
    </location>
</feature>
<dbReference type="AlphaFoldDB" id="A0AAJ0CP71"/>
<keyword evidence="7 9" id="KW-0472">Membrane</keyword>
<feature type="transmembrane region" description="Helical" evidence="9">
    <location>
        <begin position="556"/>
        <end position="582"/>
    </location>
</feature>
<feature type="compositionally biased region" description="Low complexity" evidence="8">
    <location>
        <begin position="405"/>
        <end position="417"/>
    </location>
</feature>
<evidence type="ECO:0000256" key="3">
    <source>
        <dbReference type="ARBA" id="ARBA00022448"/>
    </source>
</evidence>
<feature type="domain" description="Sodium/calcium exchanger membrane region" evidence="10">
    <location>
        <begin position="491"/>
        <end position="634"/>
    </location>
</feature>
<keyword evidence="6" id="KW-0406">Ion transport</keyword>
<evidence type="ECO:0000313" key="12">
    <source>
        <dbReference type="Proteomes" id="UP001251528"/>
    </source>
</evidence>
<dbReference type="EMBL" id="JASWJB010000171">
    <property type="protein sequence ID" value="KAK2594366.1"/>
    <property type="molecule type" value="Genomic_DNA"/>
</dbReference>